<keyword evidence="3" id="KW-1185">Reference proteome</keyword>
<dbReference type="GO" id="GO:0030490">
    <property type="term" value="P:maturation of SSU-rRNA"/>
    <property type="evidence" value="ECO:0007669"/>
    <property type="project" value="InterPro"/>
</dbReference>
<dbReference type="Ensembl" id="ENSCSAVT00000016738.1">
    <property type="protein sequence ID" value="ENSCSAVP00000016557.1"/>
    <property type="gene ID" value="ENSCSAVG00000009735.1"/>
</dbReference>
<dbReference type="InParanoid" id="H2ZG41"/>
<proteinExistence type="predicted"/>
<reference evidence="2" key="3">
    <citation type="submission" date="2025-09" db="UniProtKB">
        <authorList>
            <consortium name="Ensembl"/>
        </authorList>
    </citation>
    <scope>IDENTIFICATION</scope>
</reference>
<dbReference type="GeneTree" id="ENSGT00390000009760"/>
<dbReference type="PANTHER" id="PTHR15633">
    <property type="entry name" value="NUCLEOLAR PROTEIN 11"/>
    <property type="match status" value="1"/>
</dbReference>
<sequence>MCHHTISSLPLSTKIYTTGHNLYVVDQHSVSVVQFTTHPVTLSSVIRKQAAPVTTPLEAIYWSADENKVCNEGSESMESTEALLRCTNERQATKYWEEMWLAKSDSQRHRLCCSTFMRELFTNLTDSKLPWMPHLLEKIVKSGHISSSVSPNLIRVILEHKEWKLLRTCVKLLCDISESDVVLCLDSLLGDDLMGNLQEDIIVDILALPYTEDLLKNEVRKLPFLKSVQLLKFLRTKLNISASLSDCLPDYDQVASWIGLLLDAHSTSIITTPHVWPLLTELQSTILLQTELFSELQKIDVLLNQINQPCNFNKNSNIFEYSVHRMVL</sequence>
<dbReference type="STRING" id="51511.ENSCSAVP00000016557"/>
<dbReference type="InterPro" id="IPR042859">
    <property type="entry name" value="NOL11"/>
</dbReference>
<dbReference type="Pfam" id="PF20998">
    <property type="entry name" value="Nol11_C"/>
    <property type="match status" value="1"/>
</dbReference>
<evidence type="ECO:0000313" key="2">
    <source>
        <dbReference type="Ensembl" id="ENSCSAVP00000016557.1"/>
    </source>
</evidence>
<organism evidence="2 3">
    <name type="scientific">Ciona savignyi</name>
    <name type="common">Pacific transparent sea squirt</name>
    <dbReference type="NCBI Taxonomy" id="51511"/>
    <lineage>
        <taxon>Eukaryota</taxon>
        <taxon>Metazoa</taxon>
        <taxon>Chordata</taxon>
        <taxon>Tunicata</taxon>
        <taxon>Ascidiacea</taxon>
        <taxon>Phlebobranchia</taxon>
        <taxon>Cionidae</taxon>
        <taxon>Ciona</taxon>
    </lineage>
</organism>
<evidence type="ECO:0000259" key="1">
    <source>
        <dbReference type="Pfam" id="PF20998"/>
    </source>
</evidence>
<dbReference type="Proteomes" id="UP000007875">
    <property type="component" value="Unassembled WGS sequence"/>
</dbReference>
<protein>
    <recommendedName>
        <fullName evidence="1">Nucleolar protein 11 C-terminal domain-containing protein</fullName>
    </recommendedName>
</protein>
<dbReference type="PANTHER" id="PTHR15633:SF2">
    <property type="entry name" value="NUCLEOLAR PROTEIN 11"/>
    <property type="match status" value="1"/>
</dbReference>
<dbReference type="InterPro" id="IPR048897">
    <property type="entry name" value="Nol11_C"/>
</dbReference>
<dbReference type="HOGENOM" id="CLU_847191_0_0_1"/>
<evidence type="ECO:0000313" key="3">
    <source>
        <dbReference type="Proteomes" id="UP000007875"/>
    </source>
</evidence>
<name>H2ZG41_CIOSA</name>
<dbReference type="OMA" id="ILEHKEW"/>
<dbReference type="FunCoup" id="H2ZG41">
    <property type="interactions" value="65"/>
</dbReference>
<reference evidence="3" key="1">
    <citation type="submission" date="2003-08" db="EMBL/GenBank/DDBJ databases">
        <authorList>
            <person name="Birren B."/>
            <person name="Nusbaum C."/>
            <person name="Abebe A."/>
            <person name="Abouelleil A."/>
            <person name="Adekoya E."/>
            <person name="Ait-zahra M."/>
            <person name="Allen N."/>
            <person name="Allen T."/>
            <person name="An P."/>
            <person name="Anderson M."/>
            <person name="Anderson S."/>
            <person name="Arachchi H."/>
            <person name="Armbruster J."/>
            <person name="Bachantsang P."/>
            <person name="Baldwin J."/>
            <person name="Barry A."/>
            <person name="Bayul T."/>
            <person name="Blitshsteyn B."/>
            <person name="Bloom T."/>
            <person name="Blye J."/>
            <person name="Boguslavskiy L."/>
            <person name="Borowsky M."/>
            <person name="Boukhgalter B."/>
            <person name="Brunache A."/>
            <person name="Butler J."/>
            <person name="Calixte N."/>
            <person name="Calvo S."/>
            <person name="Camarata J."/>
            <person name="Campo K."/>
            <person name="Chang J."/>
            <person name="Cheshatsang Y."/>
            <person name="Citroen M."/>
            <person name="Collymore A."/>
            <person name="Considine T."/>
            <person name="Cook A."/>
            <person name="Cooke P."/>
            <person name="Corum B."/>
            <person name="Cuomo C."/>
            <person name="David R."/>
            <person name="Dawoe T."/>
            <person name="Degray S."/>
            <person name="Dodge S."/>
            <person name="Dooley K."/>
            <person name="Dorje P."/>
            <person name="Dorjee K."/>
            <person name="Dorris L."/>
            <person name="Duffey N."/>
            <person name="Dupes A."/>
            <person name="Elkins T."/>
            <person name="Engels R."/>
            <person name="Erickson J."/>
            <person name="Farina A."/>
            <person name="Faro S."/>
            <person name="Ferreira P."/>
            <person name="Fischer H."/>
            <person name="Fitzgerald M."/>
            <person name="Foley K."/>
            <person name="Gage D."/>
            <person name="Galagan J."/>
            <person name="Gearin G."/>
            <person name="Gnerre S."/>
            <person name="Gnirke A."/>
            <person name="Goyette A."/>
            <person name="Graham J."/>
            <person name="Grandbois E."/>
            <person name="Gyaltsen K."/>
            <person name="Hafez N."/>
            <person name="Hagopian D."/>
            <person name="Hagos B."/>
            <person name="Hall J."/>
            <person name="Hatcher B."/>
            <person name="Heller A."/>
            <person name="Higgins H."/>
            <person name="Honan T."/>
            <person name="Horn A."/>
            <person name="Houde N."/>
            <person name="Hughes L."/>
            <person name="Hulme W."/>
            <person name="Husby E."/>
            <person name="Iliev I."/>
            <person name="Jaffe D."/>
            <person name="Jones C."/>
            <person name="Kamal M."/>
            <person name="Kamat A."/>
            <person name="Kamvysselis M."/>
            <person name="Karlsson E."/>
            <person name="Kells C."/>
            <person name="Kieu A."/>
            <person name="Kisner P."/>
            <person name="Kodira C."/>
            <person name="Kulbokas E."/>
            <person name="Labutti K."/>
            <person name="Lama D."/>
            <person name="Landers T."/>
            <person name="Leger J."/>
            <person name="Levine S."/>
            <person name="Lewis D."/>
            <person name="Lewis T."/>
            <person name="Lindblad-toh K."/>
            <person name="Liu X."/>
            <person name="Lokyitsang T."/>
            <person name="Lokyitsang Y."/>
            <person name="Lucien O."/>
            <person name="Lui A."/>
            <person name="Ma L.J."/>
            <person name="Mabbitt R."/>
            <person name="Macdonald J."/>
            <person name="Maclean C."/>
            <person name="Major J."/>
            <person name="Manning J."/>
            <person name="Marabella R."/>
            <person name="Maru K."/>
            <person name="Matthews C."/>
            <person name="Mauceli E."/>
            <person name="Mccarthy M."/>
            <person name="Mcdonough S."/>
            <person name="Mcghee T."/>
            <person name="Meldrim J."/>
            <person name="Meneus L."/>
            <person name="Mesirov J."/>
            <person name="Mihalev A."/>
            <person name="Mihova T."/>
            <person name="Mikkelsen T."/>
            <person name="Mlenga V."/>
            <person name="Moru K."/>
            <person name="Mozes J."/>
            <person name="Mulrain L."/>
            <person name="Munson G."/>
            <person name="Naylor J."/>
            <person name="Newes C."/>
            <person name="Nguyen C."/>
            <person name="Nguyen N."/>
            <person name="Nguyen T."/>
            <person name="Nicol R."/>
            <person name="Nielsen C."/>
            <person name="Nizzari M."/>
            <person name="Norbu C."/>
            <person name="Norbu N."/>
            <person name="O'donnell P."/>
            <person name="Okoawo O."/>
            <person name="O'leary S."/>
            <person name="Omotosho B."/>
            <person name="O'neill K."/>
            <person name="Osman S."/>
            <person name="Parker S."/>
            <person name="Perrin D."/>
            <person name="Phunkhang P."/>
            <person name="Piqani B."/>
            <person name="Purcell S."/>
            <person name="Rachupka T."/>
            <person name="Ramasamy U."/>
            <person name="Rameau R."/>
            <person name="Ray V."/>
            <person name="Raymond C."/>
            <person name="Retta R."/>
            <person name="Richardson S."/>
            <person name="Rise C."/>
            <person name="Rodriguez J."/>
            <person name="Rogers J."/>
            <person name="Rogov P."/>
            <person name="Rutman M."/>
            <person name="Schupbach R."/>
            <person name="Seaman C."/>
            <person name="Settipalli S."/>
            <person name="Sharpe T."/>
            <person name="Sheridan J."/>
            <person name="Sherpa N."/>
            <person name="Shi J."/>
            <person name="Smirnov S."/>
            <person name="Smith C."/>
            <person name="Sougnez C."/>
            <person name="Spencer B."/>
            <person name="Stalker J."/>
            <person name="Stange-thomann N."/>
            <person name="Stavropoulos S."/>
            <person name="Stetson K."/>
            <person name="Stone C."/>
            <person name="Stone S."/>
            <person name="Stubbs M."/>
            <person name="Talamas J."/>
            <person name="Tchuinga P."/>
            <person name="Tenzing P."/>
            <person name="Tesfaye S."/>
            <person name="Theodore J."/>
            <person name="Thoulutsang Y."/>
            <person name="Topham K."/>
            <person name="Towey S."/>
            <person name="Tsamla T."/>
            <person name="Tsomo N."/>
            <person name="Vallee D."/>
            <person name="Vassiliev H."/>
            <person name="Venkataraman V."/>
            <person name="Vinson J."/>
            <person name="Vo A."/>
            <person name="Wade C."/>
            <person name="Wang S."/>
            <person name="Wangchuk T."/>
            <person name="Wangdi T."/>
            <person name="Whittaker C."/>
            <person name="Wilkinson J."/>
            <person name="Wu Y."/>
            <person name="Wyman D."/>
            <person name="Yadav S."/>
            <person name="Yang S."/>
            <person name="Yang X."/>
            <person name="Yeager S."/>
            <person name="Yee E."/>
            <person name="Young G."/>
            <person name="Zainoun J."/>
            <person name="Zembeck L."/>
            <person name="Zimmer A."/>
            <person name="Zody M."/>
            <person name="Lander E."/>
        </authorList>
    </citation>
    <scope>NUCLEOTIDE SEQUENCE [LARGE SCALE GENOMIC DNA]</scope>
</reference>
<dbReference type="GO" id="GO:0005730">
    <property type="term" value="C:nucleolus"/>
    <property type="evidence" value="ECO:0007669"/>
    <property type="project" value="TreeGrafter"/>
</dbReference>
<dbReference type="GO" id="GO:0003723">
    <property type="term" value="F:RNA binding"/>
    <property type="evidence" value="ECO:0007669"/>
    <property type="project" value="TreeGrafter"/>
</dbReference>
<feature type="domain" description="Nucleolar protein 11 C-terminal" evidence="1">
    <location>
        <begin position="134"/>
        <end position="327"/>
    </location>
</feature>
<reference evidence="2" key="2">
    <citation type="submission" date="2025-08" db="UniProtKB">
        <authorList>
            <consortium name="Ensembl"/>
        </authorList>
    </citation>
    <scope>IDENTIFICATION</scope>
</reference>
<dbReference type="AlphaFoldDB" id="H2ZG41"/>
<accession>H2ZG41</accession>